<evidence type="ECO:0000313" key="1">
    <source>
        <dbReference type="EnsemblMetazoa" id="PPA45958.1"/>
    </source>
</evidence>
<reference evidence="2" key="1">
    <citation type="journal article" date="2008" name="Nat. Genet.">
        <title>The Pristionchus pacificus genome provides a unique perspective on nematode lifestyle and parasitism.</title>
        <authorList>
            <person name="Dieterich C."/>
            <person name="Clifton S.W."/>
            <person name="Schuster L.N."/>
            <person name="Chinwalla A."/>
            <person name="Delehaunty K."/>
            <person name="Dinkelacker I."/>
            <person name="Fulton L."/>
            <person name="Fulton R."/>
            <person name="Godfrey J."/>
            <person name="Minx P."/>
            <person name="Mitreva M."/>
            <person name="Roeseler W."/>
            <person name="Tian H."/>
            <person name="Witte H."/>
            <person name="Yang S.P."/>
            <person name="Wilson R.K."/>
            <person name="Sommer R.J."/>
        </authorList>
    </citation>
    <scope>NUCLEOTIDE SEQUENCE [LARGE SCALE GENOMIC DNA]</scope>
    <source>
        <strain evidence="2">PS312</strain>
    </source>
</reference>
<keyword evidence="2" id="KW-1185">Reference proteome</keyword>
<dbReference type="Proteomes" id="UP000005239">
    <property type="component" value="Unassembled WGS sequence"/>
</dbReference>
<reference evidence="1" key="2">
    <citation type="submission" date="2022-06" db="UniProtKB">
        <authorList>
            <consortium name="EnsemblMetazoa"/>
        </authorList>
    </citation>
    <scope>IDENTIFICATION</scope>
    <source>
        <strain evidence="1">PS312</strain>
    </source>
</reference>
<dbReference type="EnsemblMetazoa" id="PPA45958.1">
    <property type="protein sequence ID" value="PPA45958.1"/>
    <property type="gene ID" value="WBGene00284327"/>
</dbReference>
<accession>A0A8R1Z6D7</accession>
<dbReference type="AlphaFoldDB" id="A0A2A6D1Z9"/>
<organism evidence="1 2">
    <name type="scientific">Pristionchus pacificus</name>
    <name type="common">Parasitic nematode worm</name>
    <dbReference type="NCBI Taxonomy" id="54126"/>
    <lineage>
        <taxon>Eukaryota</taxon>
        <taxon>Metazoa</taxon>
        <taxon>Ecdysozoa</taxon>
        <taxon>Nematoda</taxon>
        <taxon>Chromadorea</taxon>
        <taxon>Rhabditida</taxon>
        <taxon>Rhabditina</taxon>
        <taxon>Diplogasteromorpha</taxon>
        <taxon>Diplogasteroidea</taxon>
        <taxon>Neodiplogasteridae</taxon>
        <taxon>Pristionchus</taxon>
    </lineage>
</organism>
<accession>A0A2A6D1Z9</accession>
<protein>
    <submittedName>
        <fullName evidence="1">Uncharacterized protein</fullName>
    </submittedName>
</protein>
<proteinExistence type="predicted"/>
<gene>
    <name evidence="1" type="primary">WBGene00284327</name>
</gene>
<sequence>MHGITAVMNGEMLLLQKTAFKGWLGKKWSPHFAYSLTRETVACLVVLATPFHGANFNRKEY</sequence>
<name>A0A2A6D1Z9_PRIPA</name>
<evidence type="ECO:0000313" key="2">
    <source>
        <dbReference type="Proteomes" id="UP000005239"/>
    </source>
</evidence>